<protein>
    <submittedName>
        <fullName evidence="2">Uncharacterized protein</fullName>
    </submittedName>
</protein>
<keyword evidence="3" id="KW-1185">Reference proteome</keyword>
<evidence type="ECO:0000256" key="1">
    <source>
        <dbReference type="SAM" id="MobiDB-lite"/>
    </source>
</evidence>
<organism evidence="2 3">
    <name type="scientific">Ensete ventricosum</name>
    <name type="common">Abyssinian banana</name>
    <name type="synonym">Musa ensete</name>
    <dbReference type="NCBI Taxonomy" id="4639"/>
    <lineage>
        <taxon>Eukaryota</taxon>
        <taxon>Viridiplantae</taxon>
        <taxon>Streptophyta</taxon>
        <taxon>Embryophyta</taxon>
        <taxon>Tracheophyta</taxon>
        <taxon>Spermatophyta</taxon>
        <taxon>Magnoliopsida</taxon>
        <taxon>Liliopsida</taxon>
        <taxon>Zingiberales</taxon>
        <taxon>Musaceae</taxon>
        <taxon>Ensete</taxon>
    </lineage>
</organism>
<reference evidence="2 3" key="1">
    <citation type="submission" date="2022-12" db="EMBL/GenBank/DDBJ databases">
        <title>Chromosome-scale assembly of the Ensete ventricosum genome.</title>
        <authorList>
            <person name="Dussert Y."/>
            <person name="Stocks J."/>
            <person name="Wendawek A."/>
            <person name="Woldeyes F."/>
            <person name="Nichols R.A."/>
            <person name="Borrell J.S."/>
        </authorList>
    </citation>
    <scope>NUCLEOTIDE SEQUENCE [LARGE SCALE GENOMIC DNA]</scope>
    <source>
        <strain evidence="3">cv. Maze</strain>
        <tissue evidence="2">Seeds</tissue>
    </source>
</reference>
<comment type="caution">
    <text evidence="2">The sequence shown here is derived from an EMBL/GenBank/DDBJ whole genome shotgun (WGS) entry which is preliminary data.</text>
</comment>
<feature type="compositionally biased region" description="Basic and acidic residues" evidence="1">
    <location>
        <begin position="27"/>
        <end position="41"/>
    </location>
</feature>
<evidence type="ECO:0000313" key="2">
    <source>
        <dbReference type="EMBL" id="KAJ8493533.1"/>
    </source>
</evidence>
<dbReference type="AlphaFoldDB" id="A0AAV8R546"/>
<accession>A0AAV8R546</accession>
<proteinExistence type="predicted"/>
<dbReference type="Proteomes" id="UP001222027">
    <property type="component" value="Unassembled WGS sequence"/>
</dbReference>
<dbReference type="EMBL" id="JAQQAF010000004">
    <property type="protein sequence ID" value="KAJ8493533.1"/>
    <property type="molecule type" value="Genomic_DNA"/>
</dbReference>
<evidence type="ECO:0000313" key="3">
    <source>
        <dbReference type="Proteomes" id="UP001222027"/>
    </source>
</evidence>
<gene>
    <name evidence="2" type="ORF">OPV22_015254</name>
</gene>
<feature type="region of interest" description="Disordered" evidence="1">
    <location>
        <begin position="26"/>
        <end position="69"/>
    </location>
</feature>
<feature type="compositionally biased region" description="Basic and acidic residues" evidence="1">
    <location>
        <begin position="60"/>
        <end position="69"/>
    </location>
</feature>
<sequence>MATAAVDAVQCFGRKKTAVAVAHCKRDRTGEAGDRRPEGLRAHPPPRAATVHGRRHPHPRKDLPDLCHPSEHRQGPRCLPTYHAICAISAAAVGHLDNVAVFSTFFIFL</sequence>
<name>A0AAV8R546_ENSVE</name>